<sequence>MIDLFTSPVLRIDQPRRAPAARSRYKISDGGGRLLAAAEERDVSLLRQAVRTALGGSDGRRIVHVEDAGGAPLLIVDKENRRRTRVNTRDGVHIGSLQNRERYDYVLLDAAERPVGHLAGNRVGRKFQVLDAHGGHVAQLDKKWKGAATEMLTTADRYSLEIFRPLADPLRVLVVAAPLAIDLMLYETKDWPLD</sequence>
<gene>
    <name evidence="1" type="ORF">SAMN05443665_10653</name>
</gene>
<protein>
    <submittedName>
        <fullName evidence="1">Scramblase</fullName>
    </submittedName>
</protein>
<dbReference type="Proteomes" id="UP000198318">
    <property type="component" value="Unassembled WGS sequence"/>
</dbReference>
<accession>A0A239P3R7</accession>
<dbReference type="Pfam" id="PF03803">
    <property type="entry name" value="Scramblase"/>
    <property type="match status" value="1"/>
</dbReference>
<dbReference type="InterPro" id="IPR025659">
    <property type="entry name" value="Tubby-like_C"/>
</dbReference>
<reference evidence="1 2" key="1">
    <citation type="submission" date="2017-06" db="EMBL/GenBank/DDBJ databases">
        <authorList>
            <person name="Kim H.J."/>
            <person name="Triplett B.A."/>
        </authorList>
    </citation>
    <scope>NUCLEOTIDE SEQUENCE [LARGE SCALE GENOMIC DNA]</scope>
    <source>
        <strain evidence="1 2">DSM 44715</strain>
    </source>
</reference>
<dbReference type="InterPro" id="IPR005552">
    <property type="entry name" value="Scramblase"/>
</dbReference>
<evidence type="ECO:0000313" key="1">
    <source>
        <dbReference type="EMBL" id="SNT61622.1"/>
    </source>
</evidence>
<evidence type="ECO:0000313" key="2">
    <source>
        <dbReference type="Proteomes" id="UP000198318"/>
    </source>
</evidence>
<keyword evidence="2" id="KW-1185">Reference proteome</keyword>
<dbReference type="OrthoDB" id="3468573at2"/>
<organism evidence="1 2">
    <name type="scientific">Actinomadura meyerae</name>
    <dbReference type="NCBI Taxonomy" id="240840"/>
    <lineage>
        <taxon>Bacteria</taxon>
        <taxon>Bacillati</taxon>
        <taxon>Actinomycetota</taxon>
        <taxon>Actinomycetes</taxon>
        <taxon>Streptosporangiales</taxon>
        <taxon>Thermomonosporaceae</taxon>
        <taxon>Actinomadura</taxon>
    </lineage>
</organism>
<dbReference type="SUPFAM" id="SSF54518">
    <property type="entry name" value="Tubby C-terminal domain-like"/>
    <property type="match status" value="1"/>
</dbReference>
<name>A0A239P3R7_9ACTN</name>
<dbReference type="EMBL" id="FZOR01000065">
    <property type="protein sequence ID" value="SNT61622.1"/>
    <property type="molecule type" value="Genomic_DNA"/>
</dbReference>
<dbReference type="RefSeq" id="WP_089330918.1">
    <property type="nucleotide sequence ID" value="NZ_FZOR01000065.1"/>
</dbReference>
<proteinExistence type="predicted"/>
<dbReference type="AlphaFoldDB" id="A0A239P3R7"/>
<dbReference type="GO" id="GO:0017128">
    <property type="term" value="F:phospholipid scramblase activity"/>
    <property type="evidence" value="ECO:0007669"/>
    <property type="project" value="InterPro"/>
</dbReference>